<dbReference type="GO" id="GO:0004461">
    <property type="term" value="F:lactose synthase activity"/>
    <property type="evidence" value="ECO:0007669"/>
    <property type="project" value="UniProtKB-EC"/>
</dbReference>
<feature type="domain" description="Diacylglycerol glucosyltransferase N-terminal" evidence="6">
    <location>
        <begin position="17"/>
        <end position="182"/>
    </location>
</feature>
<dbReference type="GO" id="GO:0016020">
    <property type="term" value="C:membrane"/>
    <property type="evidence" value="ECO:0007669"/>
    <property type="project" value="UniProtKB-SubCell"/>
</dbReference>
<dbReference type="PANTHER" id="PTHR43025:SF3">
    <property type="entry name" value="MONOGALACTOSYLDIACYLGLYCEROL SYNTHASE 1, CHLOROPLASTIC"/>
    <property type="match status" value="1"/>
</dbReference>
<dbReference type="Proteomes" id="UP001071230">
    <property type="component" value="Unassembled WGS sequence"/>
</dbReference>
<dbReference type="Proteomes" id="UP000836597">
    <property type="component" value="Chromosome"/>
</dbReference>
<evidence type="ECO:0000256" key="4">
    <source>
        <dbReference type="ARBA" id="ARBA00022679"/>
    </source>
</evidence>
<reference evidence="7" key="2">
    <citation type="submission" date="2020-01" db="EMBL/GenBank/DDBJ databases">
        <authorList>
            <person name="Hornung B."/>
        </authorList>
    </citation>
    <scope>NUCLEOTIDE SEQUENCE</scope>
    <source>
        <strain evidence="7">PacBioINE</strain>
    </source>
</reference>
<dbReference type="EMBL" id="CDGJ01000033">
    <property type="protein sequence ID" value="CEJ06737.1"/>
    <property type="molecule type" value="Genomic_DNA"/>
</dbReference>
<dbReference type="GO" id="GO:0009247">
    <property type="term" value="P:glycolipid biosynthetic process"/>
    <property type="evidence" value="ECO:0007669"/>
    <property type="project" value="InterPro"/>
</dbReference>
<dbReference type="KEGG" id="aacx:DEACI_0080"/>
<evidence type="ECO:0000313" key="9">
    <source>
        <dbReference type="Proteomes" id="UP001071230"/>
    </source>
</evidence>
<evidence type="ECO:0000259" key="6">
    <source>
        <dbReference type="Pfam" id="PF06925"/>
    </source>
</evidence>
<dbReference type="EMBL" id="LR746496">
    <property type="protein sequence ID" value="CAA7599458.1"/>
    <property type="molecule type" value="Genomic_DNA"/>
</dbReference>
<dbReference type="EC" id="2.4.1.227" evidence="7 8"/>
<dbReference type="Pfam" id="PF04101">
    <property type="entry name" value="Glyco_tran_28_C"/>
    <property type="match status" value="1"/>
</dbReference>
<dbReference type="EC" id="2.4.1.22" evidence="7"/>
<dbReference type="AlphaFoldDB" id="A0A8S0W1K8"/>
<evidence type="ECO:0000256" key="1">
    <source>
        <dbReference type="ARBA" id="ARBA00004370"/>
    </source>
</evidence>
<reference evidence="8" key="1">
    <citation type="submission" date="2014-11" db="EMBL/GenBank/DDBJ databases">
        <authorList>
            <person name="Hornung B.V."/>
        </authorList>
    </citation>
    <scope>NUCLEOTIDE SEQUENCE</scope>
    <source>
        <strain evidence="8">INE</strain>
    </source>
</reference>
<feature type="domain" description="Glycosyl transferase family 28 C-terminal" evidence="5">
    <location>
        <begin position="209"/>
        <end position="353"/>
    </location>
</feature>
<evidence type="ECO:0000256" key="3">
    <source>
        <dbReference type="ARBA" id="ARBA00022676"/>
    </source>
</evidence>
<dbReference type="InterPro" id="IPR009695">
    <property type="entry name" value="Diacylglyc_glucosyltr_N"/>
</dbReference>
<dbReference type="InterPro" id="IPR050519">
    <property type="entry name" value="Glycosyltransf_28_UgtP"/>
</dbReference>
<evidence type="ECO:0000313" key="8">
    <source>
        <dbReference type="EMBL" id="CEJ06737.1"/>
    </source>
</evidence>
<protein>
    <submittedName>
        <fullName evidence="7">Lactose synthase/undecaprenyldiphospho-muramoylpentapeptide beta-N-acetylglucosaminyltransferase</fullName>
        <ecNumber evidence="7">2.4.1.22</ecNumber>
        <ecNumber evidence="7 8">2.4.1.227</ecNumber>
    </submittedName>
    <submittedName>
        <fullName evidence="8">Processive diacylglycerol glucosyltransferase</fullName>
    </submittedName>
</protein>
<gene>
    <name evidence="7" type="ORF">DEACI_0080</name>
    <name evidence="8" type="ORF">DEACI_1188</name>
</gene>
<dbReference type="PANTHER" id="PTHR43025">
    <property type="entry name" value="MONOGALACTOSYLDIACYLGLYCEROL SYNTHASE"/>
    <property type="match status" value="1"/>
</dbReference>
<dbReference type="SUPFAM" id="SSF53756">
    <property type="entry name" value="UDP-Glycosyltransferase/glycogen phosphorylase"/>
    <property type="match status" value="1"/>
</dbReference>
<organism evidence="7">
    <name type="scientific">Acididesulfobacillus acetoxydans</name>
    <dbReference type="NCBI Taxonomy" id="1561005"/>
    <lineage>
        <taxon>Bacteria</taxon>
        <taxon>Bacillati</taxon>
        <taxon>Bacillota</taxon>
        <taxon>Clostridia</taxon>
        <taxon>Eubacteriales</taxon>
        <taxon>Peptococcaceae</taxon>
        <taxon>Acididesulfobacillus</taxon>
    </lineage>
</organism>
<dbReference type="InterPro" id="IPR007235">
    <property type="entry name" value="Glyco_trans_28_C"/>
</dbReference>
<dbReference type="Pfam" id="PF06925">
    <property type="entry name" value="MGDG_synth"/>
    <property type="match status" value="1"/>
</dbReference>
<evidence type="ECO:0000256" key="2">
    <source>
        <dbReference type="ARBA" id="ARBA00006962"/>
    </source>
</evidence>
<proteinExistence type="inferred from homology"/>
<accession>A0A8S0W1K8</accession>
<comment type="subcellular location">
    <subcellularLocation>
        <location evidence="1">Membrane</location>
    </subcellularLocation>
</comment>
<sequence>MKPKRVLIFSATFGAGHVRAAQALIETLREDDPTLDITHLDFGAFVSKTMNTVIKSTYIEVIKHTPKLWGKFYYRTAKISPHSVFQRFLNGIGRSELVKYISSLRPDLIVCTYPTVAGVLAELKLKGVLDVPLTTVVTDYAVHSQWVHQGIDLYIVGARDVYEGLTSRGIDGSRIRVTGIPVSPRFEREIERGPVAAKLGLDPNGLTFLVMGGAYGVLNGAKRVCQFLADSRVPVQTISVCGRDERLYKSLDGLVAGARNPFVRFGFVNNVEELMAASDLIITKAGGLTVSEALTRRIPLLIFKPIPGQEEENATFLEKVGAGRIAHTEEELEGILREILAHPQQIAAMRKAAAGVLPGKAAERAVGYMMELADEQTSRQKIG</sequence>
<comment type="similarity">
    <text evidence="2">Belongs to the glycosyltransferase 28 family.</text>
</comment>
<evidence type="ECO:0000313" key="7">
    <source>
        <dbReference type="EMBL" id="CAA7599458.1"/>
    </source>
</evidence>
<keyword evidence="3 7" id="KW-0328">Glycosyltransferase</keyword>
<keyword evidence="9" id="KW-1185">Reference proteome</keyword>
<name>A0A8S0W1K8_9FIRM</name>
<keyword evidence="4 7" id="KW-0808">Transferase</keyword>
<evidence type="ECO:0000259" key="5">
    <source>
        <dbReference type="Pfam" id="PF04101"/>
    </source>
</evidence>
<dbReference type="Gene3D" id="3.40.50.2000">
    <property type="entry name" value="Glycogen Phosphorylase B"/>
    <property type="match status" value="1"/>
</dbReference>
<dbReference type="RefSeq" id="WP_240983263.1">
    <property type="nucleotide sequence ID" value="NZ_CDGJ01000033.1"/>
</dbReference>